<keyword evidence="10" id="KW-0408">Iron</keyword>
<dbReference type="GO" id="GO:0005886">
    <property type="term" value="C:plasma membrane"/>
    <property type="evidence" value="ECO:0007669"/>
    <property type="project" value="TreeGrafter"/>
</dbReference>
<evidence type="ECO:0000256" key="4">
    <source>
        <dbReference type="ARBA" id="ARBA00007244"/>
    </source>
</evidence>
<evidence type="ECO:0000256" key="3">
    <source>
        <dbReference type="ARBA" id="ARBA00004370"/>
    </source>
</evidence>
<comment type="similarity">
    <text evidence="4">Belongs to the cytochrome b560 family.</text>
</comment>
<keyword evidence="6" id="KW-0349">Heme</keyword>
<evidence type="ECO:0000256" key="1">
    <source>
        <dbReference type="ARBA" id="ARBA00001971"/>
    </source>
</evidence>
<protein>
    <recommendedName>
        <fullName evidence="5">Succinate dehydrogenase cytochrome b556 subunit</fullName>
    </recommendedName>
</protein>
<feature type="transmembrane region" description="Helical" evidence="13">
    <location>
        <begin position="119"/>
        <end position="137"/>
    </location>
</feature>
<sequence length="140" mass="15600">MGRLFMSEVVKSGRRHGVMRLVDATGYRLPLAGVVSILHRISGMLMFFLLPFILCLLDKSLASEYGFYAIRSLTSGWFVKLVILALVWAYLHHFCAGVRHLFMDLHYGLDKHTARKSAASVLAVSLTLAALIGLKLFGVF</sequence>
<dbReference type="InterPro" id="IPR014314">
    <property type="entry name" value="Succ_DH_cytb556"/>
</dbReference>
<dbReference type="AlphaFoldDB" id="A0A923KZZ2"/>
<dbReference type="EMBL" id="JACOGG010000023">
    <property type="protein sequence ID" value="MBC3936875.1"/>
    <property type="molecule type" value="Genomic_DNA"/>
</dbReference>
<dbReference type="PANTHER" id="PTHR10978:SF5">
    <property type="entry name" value="SUCCINATE DEHYDROGENASE CYTOCHROME B560 SUBUNIT, MITOCHONDRIAL"/>
    <property type="match status" value="1"/>
</dbReference>
<comment type="cofactor">
    <cofactor evidence="1">
        <name>heme</name>
        <dbReference type="ChEBI" id="CHEBI:30413"/>
    </cofactor>
</comment>
<evidence type="ECO:0000256" key="6">
    <source>
        <dbReference type="ARBA" id="ARBA00022617"/>
    </source>
</evidence>
<reference evidence="14" key="1">
    <citation type="submission" date="2020-08" db="EMBL/GenBank/DDBJ databases">
        <title>Novel species isolated from subtropical streams in China.</title>
        <authorList>
            <person name="Lu H."/>
        </authorList>
    </citation>
    <scope>NUCLEOTIDE SEQUENCE</scope>
    <source>
        <strain evidence="14">CY7W</strain>
    </source>
</reference>
<feature type="transmembrane region" description="Helical" evidence="13">
    <location>
        <begin position="77"/>
        <end position="99"/>
    </location>
</feature>
<evidence type="ECO:0000313" key="14">
    <source>
        <dbReference type="EMBL" id="MBC3936875.1"/>
    </source>
</evidence>
<dbReference type="CDD" id="cd03499">
    <property type="entry name" value="SQR_TypeC_SdhC"/>
    <property type="match status" value="1"/>
</dbReference>
<gene>
    <name evidence="14" type="primary">sdhC</name>
    <name evidence="14" type="ORF">H8K47_16035</name>
</gene>
<dbReference type="Pfam" id="PF01127">
    <property type="entry name" value="Sdh_cyt"/>
    <property type="match status" value="1"/>
</dbReference>
<evidence type="ECO:0000256" key="12">
    <source>
        <dbReference type="ARBA" id="ARBA00025912"/>
    </source>
</evidence>
<dbReference type="InterPro" id="IPR000701">
    <property type="entry name" value="SuccDH_FuR_B_TM-su"/>
</dbReference>
<dbReference type="Proteomes" id="UP000612361">
    <property type="component" value="Unassembled WGS sequence"/>
</dbReference>
<dbReference type="InterPro" id="IPR034804">
    <property type="entry name" value="SQR/QFR_C/D"/>
</dbReference>
<dbReference type="Gene3D" id="1.20.1300.10">
    <property type="entry name" value="Fumarate reductase/succinate dehydrogenase, transmembrane subunit"/>
    <property type="match status" value="1"/>
</dbReference>
<dbReference type="NCBIfam" id="TIGR02970">
    <property type="entry name" value="succ_dehyd_cytB"/>
    <property type="match status" value="1"/>
</dbReference>
<keyword evidence="15" id="KW-1185">Reference proteome</keyword>
<evidence type="ECO:0000313" key="15">
    <source>
        <dbReference type="Proteomes" id="UP000612361"/>
    </source>
</evidence>
<comment type="caution">
    <text evidence="14">The sequence shown here is derived from an EMBL/GenBank/DDBJ whole genome shotgun (WGS) entry which is preliminary data.</text>
</comment>
<evidence type="ECO:0000256" key="11">
    <source>
        <dbReference type="ARBA" id="ARBA00023136"/>
    </source>
</evidence>
<accession>A0A923KZZ2</accession>
<organism evidence="14 15">
    <name type="scientific">Undibacterium rugosum</name>
    <dbReference type="NCBI Taxonomy" id="2762291"/>
    <lineage>
        <taxon>Bacteria</taxon>
        <taxon>Pseudomonadati</taxon>
        <taxon>Pseudomonadota</taxon>
        <taxon>Betaproteobacteria</taxon>
        <taxon>Burkholderiales</taxon>
        <taxon>Oxalobacteraceae</taxon>
        <taxon>Undibacterium</taxon>
    </lineage>
</organism>
<evidence type="ECO:0000256" key="5">
    <source>
        <dbReference type="ARBA" id="ARBA00020076"/>
    </source>
</evidence>
<keyword evidence="7 13" id="KW-0812">Transmembrane</keyword>
<keyword evidence="11 13" id="KW-0472">Membrane</keyword>
<evidence type="ECO:0000256" key="7">
    <source>
        <dbReference type="ARBA" id="ARBA00022692"/>
    </source>
</evidence>
<dbReference type="GO" id="GO:0006099">
    <property type="term" value="P:tricarboxylic acid cycle"/>
    <property type="evidence" value="ECO:0007669"/>
    <property type="project" value="InterPro"/>
</dbReference>
<evidence type="ECO:0000256" key="10">
    <source>
        <dbReference type="ARBA" id="ARBA00023004"/>
    </source>
</evidence>
<dbReference type="PANTHER" id="PTHR10978">
    <property type="entry name" value="SUCCINATE DEHYDROGENASE CYTOCHROME B560 SUBUNIT"/>
    <property type="match status" value="1"/>
</dbReference>
<name>A0A923KZZ2_9BURK</name>
<comment type="subcellular location">
    <subcellularLocation>
        <location evidence="3">Membrane</location>
    </subcellularLocation>
</comment>
<keyword evidence="8" id="KW-0479">Metal-binding</keyword>
<evidence type="ECO:0000256" key="2">
    <source>
        <dbReference type="ARBA" id="ARBA00004050"/>
    </source>
</evidence>
<evidence type="ECO:0000256" key="9">
    <source>
        <dbReference type="ARBA" id="ARBA00022989"/>
    </source>
</evidence>
<feature type="transmembrane region" description="Helical" evidence="13">
    <location>
        <begin position="37"/>
        <end position="57"/>
    </location>
</feature>
<dbReference type="GO" id="GO:0009055">
    <property type="term" value="F:electron transfer activity"/>
    <property type="evidence" value="ECO:0007669"/>
    <property type="project" value="InterPro"/>
</dbReference>
<dbReference type="SUPFAM" id="SSF81343">
    <property type="entry name" value="Fumarate reductase respiratory complex transmembrane subunits"/>
    <property type="match status" value="1"/>
</dbReference>
<keyword evidence="9 13" id="KW-1133">Transmembrane helix</keyword>
<comment type="subunit">
    <text evidence="12">Part of an enzyme complex containing four subunits: a flavoprotein, an iron-sulfur protein, plus two membrane-anchoring proteins, SdhC and SdhD. The complex can form homotrimers.</text>
</comment>
<proteinExistence type="inferred from homology"/>
<comment type="function">
    <text evidence="2">Membrane-anchoring subunit of succinate dehydrogenase (SDH).</text>
</comment>
<evidence type="ECO:0000256" key="8">
    <source>
        <dbReference type="ARBA" id="ARBA00022723"/>
    </source>
</evidence>
<dbReference type="GO" id="GO:0046872">
    <property type="term" value="F:metal ion binding"/>
    <property type="evidence" value="ECO:0007669"/>
    <property type="project" value="UniProtKB-KW"/>
</dbReference>
<evidence type="ECO:0000256" key="13">
    <source>
        <dbReference type="SAM" id="Phobius"/>
    </source>
</evidence>